<accession>A0ABU1R8F3</accession>
<keyword evidence="3" id="KW-1185">Reference proteome</keyword>
<dbReference type="Pfam" id="PF13595">
    <property type="entry name" value="DUF4138"/>
    <property type="match status" value="1"/>
</dbReference>
<organism evidence="2 3">
    <name type="scientific">Dyadobacter fermentans</name>
    <dbReference type="NCBI Taxonomy" id="94254"/>
    <lineage>
        <taxon>Bacteria</taxon>
        <taxon>Pseudomonadati</taxon>
        <taxon>Bacteroidota</taxon>
        <taxon>Cytophagia</taxon>
        <taxon>Cytophagales</taxon>
        <taxon>Spirosomataceae</taxon>
        <taxon>Dyadobacter</taxon>
    </lineage>
</organism>
<sequence>MKSNKAYYPIICSLLAALFFTQPAPAQPIQFFAIESHPVEISAERTVAVIFPFSITSVDRGSTQILAQKAKGTQNVLLLKAAQKDIPPTSLIVITSDGAIYSFEVSYRKEPSSLILLSNPASSRSAKSVSGIDERQISEAIDLASRHPTNLKKRSSGGGVSAVLEGLFISEQLMLLRVSLDNKSAIDYEVESVRMFVADRRQVKRTASQHSEILPVKMSVELSQVKGSEQRSLVIAIPKMTLPRAKQFTIEVHEKGGARHLRIKLNARQLRGVSAL</sequence>
<name>A0ABU1R8F3_9BACT</name>
<dbReference type="RefSeq" id="WP_309993470.1">
    <property type="nucleotide sequence ID" value="NZ_JAVDTI010000011.1"/>
</dbReference>
<keyword evidence="1" id="KW-0732">Signal</keyword>
<proteinExistence type="predicted"/>
<protein>
    <submittedName>
        <fullName evidence="2">Conjugative transposon TraN protein</fullName>
    </submittedName>
</protein>
<dbReference type="InterPro" id="IPR022298">
    <property type="entry name" value="Conjug_transposon_TraN"/>
</dbReference>
<feature type="signal peptide" evidence="1">
    <location>
        <begin position="1"/>
        <end position="26"/>
    </location>
</feature>
<evidence type="ECO:0000256" key="1">
    <source>
        <dbReference type="SAM" id="SignalP"/>
    </source>
</evidence>
<evidence type="ECO:0000313" key="2">
    <source>
        <dbReference type="EMBL" id="MDR6809684.1"/>
    </source>
</evidence>
<dbReference type="EMBL" id="JAVDTI010000011">
    <property type="protein sequence ID" value="MDR6809684.1"/>
    <property type="molecule type" value="Genomic_DNA"/>
</dbReference>
<evidence type="ECO:0000313" key="3">
    <source>
        <dbReference type="Proteomes" id="UP001264980"/>
    </source>
</evidence>
<dbReference type="NCBIfam" id="TIGR03780">
    <property type="entry name" value="Bac_Flav_CT_N"/>
    <property type="match status" value="1"/>
</dbReference>
<feature type="chain" id="PRO_5047139792" evidence="1">
    <location>
        <begin position="27"/>
        <end position="276"/>
    </location>
</feature>
<comment type="caution">
    <text evidence="2">The sequence shown here is derived from an EMBL/GenBank/DDBJ whole genome shotgun (WGS) entry which is preliminary data.</text>
</comment>
<dbReference type="Proteomes" id="UP001264980">
    <property type="component" value="Unassembled WGS sequence"/>
</dbReference>
<gene>
    <name evidence="2" type="ORF">J2W84_006760</name>
</gene>
<reference evidence="2 3" key="1">
    <citation type="submission" date="2023-07" db="EMBL/GenBank/DDBJ databases">
        <title>Sorghum-associated microbial communities from plants grown in Nebraska, USA.</title>
        <authorList>
            <person name="Schachtman D."/>
        </authorList>
    </citation>
    <scope>NUCLEOTIDE SEQUENCE [LARGE SCALE GENOMIC DNA]</scope>
    <source>
        <strain evidence="2 3">BE57</strain>
    </source>
</reference>